<dbReference type="PIRSF" id="PIRSF015589">
    <property type="entry name" value="PP_kinase"/>
    <property type="match status" value="1"/>
</dbReference>
<evidence type="ECO:0000256" key="6">
    <source>
        <dbReference type="HAMAP-Rule" id="MF_00347"/>
    </source>
</evidence>
<dbReference type="RefSeq" id="WP_235159489.1">
    <property type="nucleotide sequence ID" value="NZ_JAKFFV010000012.1"/>
</dbReference>
<comment type="caution">
    <text evidence="12">The sequence shown here is derived from an EMBL/GenBank/DDBJ whole genome shotgun (WGS) entry which is preliminary data.</text>
</comment>
<gene>
    <name evidence="12" type="primary">ppk1</name>
    <name evidence="6" type="synonym">ppk</name>
    <name evidence="12" type="ORF">L0661_19795</name>
</gene>
<feature type="binding site" evidence="6">
    <location>
        <position position="451"/>
    </location>
    <ligand>
        <name>ATP</name>
        <dbReference type="ChEBI" id="CHEBI:30616"/>
    </ligand>
</feature>
<dbReference type="InterPro" id="IPR036830">
    <property type="entry name" value="PP_kinase_middle_dom_sf"/>
</dbReference>
<dbReference type="InterPro" id="IPR024953">
    <property type="entry name" value="PP_kinase_middle"/>
</dbReference>
<dbReference type="NCBIfam" id="NF003917">
    <property type="entry name" value="PRK05443.1-1"/>
    <property type="match status" value="1"/>
</dbReference>
<dbReference type="Gene3D" id="3.30.1840.10">
    <property type="entry name" value="Polyphosphate kinase middle domain"/>
    <property type="match status" value="1"/>
</dbReference>
<evidence type="ECO:0000256" key="5">
    <source>
        <dbReference type="ARBA" id="ARBA00022840"/>
    </source>
</evidence>
<dbReference type="InterPro" id="IPR003414">
    <property type="entry name" value="PP_kinase"/>
</dbReference>
<feature type="active site" description="Phosphohistidine intermediate" evidence="6">
    <location>
        <position position="419"/>
    </location>
</feature>
<dbReference type="EMBL" id="JAKFFV010000012">
    <property type="protein sequence ID" value="MCF2500573.1"/>
    <property type="molecule type" value="Genomic_DNA"/>
</dbReference>
<keyword evidence="2 6" id="KW-0808">Transferase</keyword>
<dbReference type="GO" id="GO:0009358">
    <property type="term" value="C:polyphosphate kinase complex"/>
    <property type="evidence" value="ECO:0007669"/>
    <property type="project" value="InterPro"/>
</dbReference>
<dbReference type="Proteomes" id="UP001139411">
    <property type="component" value="Unassembled WGS sequence"/>
</dbReference>
<dbReference type="PANTHER" id="PTHR30218">
    <property type="entry name" value="POLYPHOSPHATE KINASE"/>
    <property type="match status" value="1"/>
</dbReference>
<dbReference type="InterPro" id="IPR025200">
    <property type="entry name" value="PPK_C_dom2"/>
</dbReference>
<evidence type="ECO:0000313" key="13">
    <source>
        <dbReference type="Proteomes" id="UP001139411"/>
    </source>
</evidence>
<dbReference type="NCBIfam" id="TIGR03705">
    <property type="entry name" value="poly_P_kin"/>
    <property type="match status" value="1"/>
</dbReference>
<dbReference type="Pfam" id="PF17941">
    <property type="entry name" value="PP_kinase_C_1"/>
    <property type="match status" value="1"/>
</dbReference>
<evidence type="ECO:0000259" key="10">
    <source>
        <dbReference type="Pfam" id="PF13090"/>
    </source>
</evidence>
<evidence type="ECO:0000259" key="9">
    <source>
        <dbReference type="Pfam" id="PF13089"/>
    </source>
</evidence>
<dbReference type="PANTHER" id="PTHR30218:SF0">
    <property type="entry name" value="POLYPHOSPHATE KINASE"/>
    <property type="match status" value="1"/>
</dbReference>
<evidence type="ECO:0000256" key="1">
    <source>
        <dbReference type="ARBA" id="ARBA00022553"/>
    </source>
</evidence>
<feature type="binding site" evidence="6">
    <location>
        <position position="45"/>
    </location>
    <ligand>
        <name>ATP</name>
        <dbReference type="ChEBI" id="CHEBI:30616"/>
    </ligand>
</feature>
<feature type="binding site" evidence="6">
    <location>
        <position position="359"/>
    </location>
    <ligand>
        <name>Mg(2+)</name>
        <dbReference type="ChEBI" id="CHEBI:18420"/>
    </ligand>
</feature>
<feature type="domain" description="Polyphosphate kinase C-terminal" evidence="11">
    <location>
        <begin position="316"/>
        <end position="479"/>
    </location>
</feature>
<keyword evidence="3 6" id="KW-0547">Nucleotide-binding</keyword>
<evidence type="ECO:0000256" key="4">
    <source>
        <dbReference type="ARBA" id="ARBA00022777"/>
    </source>
</evidence>
<feature type="domain" description="Polyphosphate kinase N-terminal" evidence="9">
    <location>
        <begin position="7"/>
        <end position="103"/>
    </location>
</feature>
<feature type="binding site" evidence="6">
    <location>
        <position position="389"/>
    </location>
    <ligand>
        <name>Mg(2+)</name>
        <dbReference type="ChEBI" id="CHEBI:18420"/>
    </ligand>
</feature>
<accession>A0A9X1TVM7</accession>
<keyword evidence="5 6" id="KW-0067">ATP-binding</keyword>
<feature type="binding site" evidence="6">
    <location>
        <position position="552"/>
    </location>
    <ligand>
        <name>ATP</name>
        <dbReference type="ChEBI" id="CHEBI:30616"/>
    </ligand>
</feature>
<comment type="function">
    <text evidence="6 7">Catalyzes the reversible transfer of the terminal phosphate of ATP to form a long-chain polyphosphate (polyP).</text>
</comment>
<dbReference type="AlphaFoldDB" id="A0A9X1TVM7"/>
<feature type="domain" description="Polyphosphate kinase C-terminal" evidence="10">
    <location>
        <begin position="491"/>
        <end position="661"/>
    </location>
</feature>
<comment type="PTM">
    <text evidence="6 7">An intermediate of this reaction is the autophosphorylated ppk in which a phosphate is covalently linked to a histidine residue through a N-P bond.</text>
</comment>
<dbReference type="InterPro" id="IPR036832">
    <property type="entry name" value="PPK_N_dom_sf"/>
</dbReference>
<dbReference type="InterPro" id="IPR041108">
    <property type="entry name" value="PP_kinase_C_1"/>
</dbReference>
<keyword evidence="1 6" id="KW-0597">Phosphoprotein</keyword>
<dbReference type="Pfam" id="PF02503">
    <property type="entry name" value="PP_kinase"/>
    <property type="match status" value="1"/>
</dbReference>
<comment type="similarity">
    <text evidence="6 7">Belongs to the polyphosphate kinase 1 (PPK1) family.</text>
</comment>
<dbReference type="GO" id="GO:0046872">
    <property type="term" value="F:metal ion binding"/>
    <property type="evidence" value="ECO:0007669"/>
    <property type="project" value="UniProtKB-KW"/>
</dbReference>
<dbReference type="EC" id="2.7.4.1" evidence="6 7"/>
<dbReference type="SUPFAM" id="SSF143724">
    <property type="entry name" value="PHP14-like"/>
    <property type="match status" value="1"/>
</dbReference>
<evidence type="ECO:0000259" key="8">
    <source>
        <dbReference type="Pfam" id="PF02503"/>
    </source>
</evidence>
<dbReference type="Pfam" id="PF13089">
    <property type="entry name" value="PP_kinase_N"/>
    <property type="match status" value="1"/>
</dbReference>
<evidence type="ECO:0000259" key="11">
    <source>
        <dbReference type="Pfam" id="PF17941"/>
    </source>
</evidence>
<keyword evidence="4 6" id="KW-0418">Kinase</keyword>
<evidence type="ECO:0000256" key="7">
    <source>
        <dbReference type="RuleBase" id="RU003800"/>
    </source>
</evidence>
<dbReference type="InterPro" id="IPR025198">
    <property type="entry name" value="PPK_N_dom"/>
</dbReference>
<proteinExistence type="inferred from homology"/>
<dbReference type="Gene3D" id="1.20.58.310">
    <property type="entry name" value="Polyphosphate kinase N-terminal domain"/>
    <property type="match status" value="1"/>
</dbReference>
<evidence type="ECO:0000313" key="12">
    <source>
        <dbReference type="EMBL" id="MCF2500573.1"/>
    </source>
</evidence>
<dbReference type="HAMAP" id="MF_00347">
    <property type="entry name" value="Polyphosphate_kinase"/>
    <property type="match status" value="1"/>
</dbReference>
<dbReference type="SUPFAM" id="SSF140356">
    <property type="entry name" value="PPK N-terminal domain-like"/>
    <property type="match status" value="1"/>
</dbReference>
<name>A0A9X1TVM7_9BACT</name>
<reference evidence="12" key="1">
    <citation type="submission" date="2022-01" db="EMBL/GenBank/DDBJ databases">
        <title>Novel species in genus Dyadobacter.</title>
        <authorList>
            <person name="Ma C."/>
        </authorList>
    </citation>
    <scope>NUCLEOTIDE SEQUENCE</scope>
    <source>
        <strain evidence="12">CY357</strain>
    </source>
</reference>
<sequence>MMEKYRYFNRDISWLSFNGRVLQEAANEAVPLMERIRFLSIFSSNLDEFYRVRMPYLQKKEILDRNEDAYSKAGTIINKQQDEFGRILSESVIPSLSQLGVHFCYKNGIPSDIANVADDYFFAQVAGFLQPVVLKKSTVFFPENNQLYLVVILQYPADKERIALVNIPAGNLSRFLKITREKQDYIIFLEDIIKRNLKSLFPGAISMQSFNIKVTRDAELDMMDEDGDDIAEKFEKQLIKRELGFATRLLFEPGLPLRHLQNIISFFDLKSASVVQGGRYHNLKDLASLPVSPPAETYPKWPAAEGIEGVNEHTSLFDSLLERDLMVHAPYQSYDTILRFFNEAAINPQVEEIYTTMYRVAHDSKIAFALISAAKNGKKVTVLVELKARFDEANNIRWAKKMKSAGVKIVHSVNALKVHAKLALVKRKHTSCPYLGLLATGNLNEGTARFYTDHILLTAHQPMLLEAETLFRFLSKKKKPDSSDIIAFQHLLVAQFNLQTKFLQLIDREIAHVESGREAGITIKLNNLEEEILVNKLYEASNAGINIRLIVRSVCRIVPGVKGQSENITVKRIVDRYLEHGRVFIFHNNGQPELFMGSADWMNRNIYRRIEVCFPIYSEKLKAKMMDIIELQWQDTEQAVLIDSDLNNISLKTDNKGIRSQEEIYRLLSKDIAELKTH</sequence>
<evidence type="ECO:0000256" key="2">
    <source>
        <dbReference type="ARBA" id="ARBA00022679"/>
    </source>
</evidence>
<dbReference type="Gene3D" id="3.30.870.10">
    <property type="entry name" value="Endonuclease Chain A"/>
    <property type="match status" value="2"/>
</dbReference>
<comment type="cofactor">
    <cofactor evidence="6">
        <name>Mg(2+)</name>
        <dbReference type="ChEBI" id="CHEBI:18420"/>
    </cofactor>
</comment>
<dbReference type="GO" id="GO:0008976">
    <property type="term" value="F:polyphosphate kinase activity"/>
    <property type="evidence" value="ECO:0007669"/>
    <property type="project" value="UniProtKB-UniRule"/>
</dbReference>
<feature type="binding site" evidence="6">
    <location>
        <position position="580"/>
    </location>
    <ligand>
        <name>ATP</name>
        <dbReference type="ChEBI" id="CHEBI:30616"/>
    </ligand>
</feature>
<dbReference type="SUPFAM" id="SSF56024">
    <property type="entry name" value="Phospholipase D/nuclease"/>
    <property type="match status" value="2"/>
</dbReference>
<dbReference type="Pfam" id="PF13090">
    <property type="entry name" value="PP_kinase_C"/>
    <property type="match status" value="1"/>
</dbReference>
<keyword evidence="6" id="KW-0460">Magnesium</keyword>
<evidence type="ECO:0000256" key="3">
    <source>
        <dbReference type="ARBA" id="ARBA00022741"/>
    </source>
</evidence>
<dbReference type="CDD" id="cd09167">
    <property type="entry name" value="PLDc_EcPPK1_C2_like"/>
    <property type="match status" value="1"/>
</dbReference>
<protein>
    <recommendedName>
        <fullName evidence="6 7">Polyphosphate kinase</fullName>
        <ecNumber evidence="6 7">2.7.4.1</ecNumber>
    </recommendedName>
    <alternativeName>
        <fullName evidence="6">ATP-polyphosphate phosphotransferase</fullName>
    </alternativeName>
    <alternativeName>
        <fullName evidence="6">Polyphosphoric acid kinase</fullName>
    </alternativeName>
</protein>
<organism evidence="12 13">
    <name type="scientific">Dyadobacter chenhuakuii</name>
    <dbReference type="NCBI Taxonomy" id="2909339"/>
    <lineage>
        <taxon>Bacteria</taxon>
        <taxon>Pseudomonadati</taxon>
        <taxon>Bacteroidota</taxon>
        <taxon>Cytophagia</taxon>
        <taxon>Cytophagales</taxon>
        <taxon>Spirosomataceae</taxon>
        <taxon>Dyadobacter</taxon>
    </lineage>
</organism>
<comment type="catalytic activity">
    <reaction evidence="6 7">
        <text>[phosphate](n) + ATP = [phosphate](n+1) + ADP</text>
        <dbReference type="Rhea" id="RHEA:19573"/>
        <dbReference type="Rhea" id="RHEA-COMP:9859"/>
        <dbReference type="Rhea" id="RHEA-COMP:14280"/>
        <dbReference type="ChEBI" id="CHEBI:16838"/>
        <dbReference type="ChEBI" id="CHEBI:30616"/>
        <dbReference type="ChEBI" id="CHEBI:456216"/>
        <dbReference type="EC" id="2.7.4.1"/>
    </reaction>
</comment>
<feature type="domain" description="Polyphosphate kinase middle" evidence="8">
    <location>
        <begin position="116"/>
        <end position="289"/>
    </location>
</feature>
<keyword evidence="6" id="KW-0479">Metal-binding</keyword>
<dbReference type="GO" id="GO:0005524">
    <property type="term" value="F:ATP binding"/>
    <property type="evidence" value="ECO:0007669"/>
    <property type="project" value="UniProtKB-KW"/>
</dbReference>
<dbReference type="GO" id="GO:0006799">
    <property type="term" value="P:polyphosphate biosynthetic process"/>
    <property type="evidence" value="ECO:0007669"/>
    <property type="project" value="UniProtKB-UniRule"/>
</dbReference>